<reference evidence="2" key="1">
    <citation type="journal article" date="2014" name="Front. Microbiol.">
        <title>High frequency of phylogenetically diverse reductive dehalogenase-homologous genes in deep subseafloor sedimentary metagenomes.</title>
        <authorList>
            <person name="Kawai M."/>
            <person name="Futagami T."/>
            <person name="Toyoda A."/>
            <person name="Takaki Y."/>
            <person name="Nishi S."/>
            <person name="Hori S."/>
            <person name="Arai W."/>
            <person name="Tsubouchi T."/>
            <person name="Morono Y."/>
            <person name="Uchiyama I."/>
            <person name="Ito T."/>
            <person name="Fujiyama A."/>
            <person name="Inagaki F."/>
            <person name="Takami H."/>
        </authorList>
    </citation>
    <scope>NUCLEOTIDE SEQUENCE</scope>
    <source>
        <strain evidence="2">Expedition CK06-06</strain>
    </source>
</reference>
<dbReference type="InterPro" id="IPR045584">
    <property type="entry name" value="Pilin-like"/>
</dbReference>
<sequence length="109" mass="12055">AAMIVPRLAGRSEQAKIAIAKTDITSNMPLALDLYELDNGRYPSNLQALIVNPGGLTYWSGPYIKRKPIDPWGHEYQYRYPSAHGKDYDLYSLGPDGAAGGDDDVVNWE</sequence>
<evidence type="ECO:0000313" key="2">
    <source>
        <dbReference type="EMBL" id="GAF83700.1"/>
    </source>
</evidence>
<dbReference type="SUPFAM" id="SSF54523">
    <property type="entry name" value="Pili subunits"/>
    <property type="match status" value="1"/>
</dbReference>
<dbReference type="InterPro" id="IPR010054">
    <property type="entry name" value="Type2_sec_GspG"/>
</dbReference>
<dbReference type="GO" id="GO:0015627">
    <property type="term" value="C:type II protein secretion system complex"/>
    <property type="evidence" value="ECO:0007669"/>
    <property type="project" value="InterPro"/>
</dbReference>
<organism evidence="2">
    <name type="scientific">marine sediment metagenome</name>
    <dbReference type="NCBI Taxonomy" id="412755"/>
    <lineage>
        <taxon>unclassified sequences</taxon>
        <taxon>metagenomes</taxon>
        <taxon>ecological metagenomes</taxon>
    </lineage>
</organism>
<dbReference type="AlphaFoldDB" id="X0U5C0"/>
<accession>X0U5C0</accession>
<dbReference type="Pfam" id="PF08334">
    <property type="entry name" value="T2SSG"/>
    <property type="match status" value="1"/>
</dbReference>
<dbReference type="Gene3D" id="3.30.700.10">
    <property type="entry name" value="Glycoprotein, Type 4 Pilin"/>
    <property type="match status" value="1"/>
</dbReference>
<evidence type="ECO:0000259" key="1">
    <source>
        <dbReference type="Pfam" id="PF08334"/>
    </source>
</evidence>
<gene>
    <name evidence="2" type="ORF">S01H1_14406</name>
</gene>
<dbReference type="GO" id="GO:0015628">
    <property type="term" value="P:protein secretion by the type II secretion system"/>
    <property type="evidence" value="ECO:0007669"/>
    <property type="project" value="InterPro"/>
</dbReference>
<protein>
    <recommendedName>
        <fullName evidence="1">Type II secretion system protein GspG C-terminal domain-containing protein</fullName>
    </recommendedName>
</protein>
<comment type="caution">
    <text evidence="2">The sequence shown here is derived from an EMBL/GenBank/DDBJ whole genome shotgun (WGS) entry which is preliminary data.</text>
</comment>
<proteinExistence type="predicted"/>
<dbReference type="EMBL" id="BARS01007490">
    <property type="protein sequence ID" value="GAF83700.1"/>
    <property type="molecule type" value="Genomic_DNA"/>
</dbReference>
<feature type="non-terminal residue" evidence="2">
    <location>
        <position position="1"/>
    </location>
</feature>
<feature type="domain" description="Type II secretion system protein GspG C-terminal" evidence="1">
    <location>
        <begin position="8"/>
        <end position="108"/>
    </location>
</feature>
<name>X0U5C0_9ZZZZ</name>
<dbReference type="InterPro" id="IPR013545">
    <property type="entry name" value="T2SS_protein-GspG_C"/>
</dbReference>
<dbReference type="NCBIfam" id="TIGR01710">
    <property type="entry name" value="typeII_sec_gspG"/>
    <property type="match status" value="1"/>
</dbReference>